<keyword evidence="9" id="KW-1185">Reference proteome</keyword>
<sequence length="407" mass="44982">MLVSAVLLFGIGLAGADDNFVRSTQDPQILPVYAIGASNGSFAKVNGRLFEIDGRTGYFAGTNAWWLGHLTRNEDVDVAMQQIADASVARTKTKYKIVRVWGFGDVNKPTNPDAADPYRVWYQLINGTGAAFINYGSDGLQRLDYVVHRAEQLGLKLVLPFVNEWPDWGGREVAYAPACSFEPTWYEDAGCQAVYRAYVRVLVTRYRASPAVFSWQLCNEPRCSQCDVSVIAAWAAGVSAYIKSLDPLHMVSLGDEGWFGPSSGFSNPNGSNYAYEANDGVDFVTNLKIPTLDYGVFHLYPSWWSYPYEWGNLWIQQHDDAGAKANKPVILEEYGSPERGNHTRVLAPWLDTIVKSGLAADQVWQFGPANLSANSADFGDEFTVCYNSSEFALLGTKHAQDMLDKGV</sequence>
<dbReference type="EMBL" id="JAULSN010000004">
    <property type="protein sequence ID" value="KAK3374342.1"/>
    <property type="molecule type" value="Genomic_DNA"/>
</dbReference>
<feature type="signal peptide" evidence="6">
    <location>
        <begin position="1"/>
        <end position="16"/>
    </location>
</feature>
<protein>
    <recommendedName>
        <fullName evidence="3">mannan endo-1,4-beta-mannosidase</fullName>
        <ecNumber evidence="3">3.2.1.78</ecNumber>
    </recommendedName>
</protein>
<dbReference type="InterPro" id="IPR045053">
    <property type="entry name" value="MAN-like"/>
</dbReference>
<proteinExistence type="inferred from homology"/>
<dbReference type="InterPro" id="IPR017853">
    <property type="entry name" value="GH"/>
</dbReference>
<dbReference type="SUPFAM" id="SSF51445">
    <property type="entry name" value="(Trans)glycosidases"/>
    <property type="match status" value="1"/>
</dbReference>
<dbReference type="Pfam" id="PF26410">
    <property type="entry name" value="GH5_mannosidase"/>
    <property type="match status" value="1"/>
</dbReference>
<dbReference type="GO" id="GO:0046355">
    <property type="term" value="P:mannan catabolic process"/>
    <property type="evidence" value="ECO:0007669"/>
    <property type="project" value="UniProtKB-ARBA"/>
</dbReference>
<reference evidence="8" key="2">
    <citation type="submission" date="2023-06" db="EMBL/GenBank/DDBJ databases">
        <authorList>
            <consortium name="Lawrence Berkeley National Laboratory"/>
            <person name="Haridas S."/>
            <person name="Hensen N."/>
            <person name="Bonometti L."/>
            <person name="Westerberg I."/>
            <person name="Brannstrom I.O."/>
            <person name="Guillou S."/>
            <person name="Cros-Aarteil S."/>
            <person name="Calhoun S."/>
            <person name="Kuo A."/>
            <person name="Mondo S."/>
            <person name="Pangilinan J."/>
            <person name="Riley R."/>
            <person name="Labutti K."/>
            <person name="Andreopoulos B."/>
            <person name="Lipzen A."/>
            <person name="Chen C."/>
            <person name="Yanf M."/>
            <person name="Daum C."/>
            <person name="Ng V."/>
            <person name="Clum A."/>
            <person name="Steindorff A."/>
            <person name="Ohm R."/>
            <person name="Martin F."/>
            <person name="Silar P."/>
            <person name="Natvig D."/>
            <person name="Lalanne C."/>
            <person name="Gautier V."/>
            <person name="Ament-Velasquez S.L."/>
            <person name="Kruys A."/>
            <person name="Hutchinson M.I."/>
            <person name="Powell A.J."/>
            <person name="Barry K."/>
            <person name="Miller A.N."/>
            <person name="Grigoriev I.V."/>
            <person name="Debuchy R."/>
            <person name="Gladieux P."/>
            <person name="Thoren M.H."/>
            <person name="Johannesson H."/>
        </authorList>
    </citation>
    <scope>NUCLEOTIDE SEQUENCE</scope>
    <source>
        <strain evidence="8">CBS 958.72</strain>
    </source>
</reference>
<keyword evidence="4 8" id="KW-0378">Hydrolase</keyword>
<evidence type="ECO:0000256" key="5">
    <source>
        <dbReference type="ARBA" id="ARBA00023295"/>
    </source>
</evidence>
<reference evidence="8" key="1">
    <citation type="journal article" date="2023" name="Mol. Phylogenet. Evol.">
        <title>Genome-scale phylogeny and comparative genomics of the fungal order Sordariales.</title>
        <authorList>
            <person name="Hensen N."/>
            <person name="Bonometti L."/>
            <person name="Westerberg I."/>
            <person name="Brannstrom I.O."/>
            <person name="Guillou S."/>
            <person name="Cros-Aarteil S."/>
            <person name="Calhoun S."/>
            <person name="Haridas S."/>
            <person name="Kuo A."/>
            <person name="Mondo S."/>
            <person name="Pangilinan J."/>
            <person name="Riley R."/>
            <person name="LaButti K."/>
            <person name="Andreopoulos B."/>
            <person name="Lipzen A."/>
            <person name="Chen C."/>
            <person name="Yan M."/>
            <person name="Daum C."/>
            <person name="Ng V."/>
            <person name="Clum A."/>
            <person name="Steindorff A."/>
            <person name="Ohm R.A."/>
            <person name="Martin F."/>
            <person name="Silar P."/>
            <person name="Natvig D.O."/>
            <person name="Lalanne C."/>
            <person name="Gautier V."/>
            <person name="Ament-Velasquez S.L."/>
            <person name="Kruys A."/>
            <person name="Hutchinson M.I."/>
            <person name="Powell A.J."/>
            <person name="Barry K."/>
            <person name="Miller A.N."/>
            <person name="Grigoriev I.V."/>
            <person name="Debuchy R."/>
            <person name="Gladieux P."/>
            <person name="Hiltunen Thoren M."/>
            <person name="Johannesson H."/>
        </authorList>
    </citation>
    <scope>NUCLEOTIDE SEQUENCE</scope>
    <source>
        <strain evidence="8">CBS 958.72</strain>
    </source>
</reference>
<dbReference type="GO" id="GO:0016985">
    <property type="term" value="F:mannan endo-1,4-beta-mannosidase activity"/>
    <property type="evidence" value="ECO:0007669"/>
    <property type="project" value="UniProtKB-EC"/>
</dbReference>
<organism evidence="8 9">
    <name type="scientific">Lasiosphaeria ovina</name>
    <dbReference type="NCBI Taxonomy" id="92902"/>
    <lineage>
        <taxon>Eukaryota</taxon>
        <taxon>Fungi</taxon>
        <taxon>Dikarya</taxon>
        <taxon>Ascomycota</taxon>
        <taxon>Pezizomycotina</taxon>
        <taxon>Sordariomycetes</taxon>
        <taxon>Sordariomycetidae</taxon>
        <taxon>Sordariales</taxon>
        <taxon>Lasiosphaeriaceae</taxon>
        <taxon>Lasiosphaeria</taxon>
    </lineage>
</organism>
<evidence type="ECO:0000313" key="9">
    <source>
        <dbReference type="Proteomes" id="UP001287356"/>
    </source>
</evidence>
<evidence type="ECO:0000259" key="7">
    <source>
        <dbReference type="Pfam" id="PF26410"/>
    </source>
</evidence>
<accession>A0AAE0KDU9</accession>
<dbReference type="InterPro" id="IPR001547">
    <property type="entry name" value="Glyco_hydro_5"/>
</dbReference>
<evidence type="ECO:0000256" key="3">
    <source>
        <dbReference type="ARBA" id="ARBA00012706"/>
    </source>
</evidence>
<dbReference type="EC" id="3.2.1.78" evidence="3"/>
<dbReference type="AlphaFoldDB" id="A0AAE0KDU9"/>
<dbReference type="PANTHER" id="PTHR31451:SF10">
    <property type="entry name" value="MANNAN ENDO-1,4-BETA-MANNOSIDASE B"/>
    <property type="match status" value="1"/>
</dbReference>
<evidence type="ECO:0000256" key="1">
    <source>
        <dbReference type="ARBA" id="ARBA00001678"/>
    </source>
</evidence>
<evidence type="ECO:0000256" key="2">
    <source>
        <dbReference type="ARBA" id="ARBA00005641"/>
    </source>
</evidence>
<comment type="catalytic activity">
    <reaction evidence="1">
        <text>Random hydrolysis of (1-&gt;4)-beta-D-mannosidic linkages in mannans, galactomannans and glucomannans.</text>
        <dbReference type="EC" id="3.2.1.78"/>
    </reaction>
</comment>
<keyword evidence="6" id="KW-0732">Signal</keyword>
<comment type="similarity">
    <text evidence="2">Belongs to the glycosyl hydrolase 5 (cellulase A) family.</text>
</comment>
<evidence type="ECO:0000256" key="4">
    <source>
        <dbReference type="ARBA" id="ARBA00022801"/>
    </source>
</evidence>
<gene>
    <name evidence="8" type="ORF">B0T24DRAFT_649909</name>
</gene>
<feature type="domain" description="Glycoside hydrolase family 5" evidence="7">
    <location>
        <begin position="175"/>
        <end position="338"/>
    </location>
</feature>
<dbReference type="Gene3D" id="3.20.20.80">
    <property type="entry name" value="Glycosidases"/>
    <property type="match status" value="1"/>
</dbReference>
<name>A0AAE0KDU9_9PEZI</name>
<dbReference type="PANTHER" id="PTHR31451">
    <property type="match status" value="1"/>
</dbReference>
<feature type="chain" id="PRO_5042242752" description="mannan endo-1,4-beta-mannosidase" evidence="6">
    <location>
        <begin position="17"/>
        <end position="407"/>
    </location>
</feature>
<keyword evidence="5" id="KW-0326">Glycosidase</keyword>
<evidence type="ECO:0000256" key="6">
    <source>
        <dbReference type="SAM" id="SignalP"/>
    </source>
</evidence>
<evidence type="ECO:0000313" key="8">
    <source>
        <dbReference type="EMBL" id="KAK3374342.1"/>
    </source>
</evidence>
<comment type="caution">
    <text evidence="8">The sequence shown here is derived from an EMBL/GenBank/DDBJ whole genome shotgun (WGS) entry which is preliminary data.</text>
</comment>
<dbReference type="Proteomes" id="UP001287356">
    <property type="component" value="Unassembled WGS sequence"/>
</dbReference>